<reference evidence="2 3" key="1">
    <citation type="submission" date="2016-03" db="EMBL/GenBank/DDBJ databases">
        <title>Complete genome sequence of a novel chlorpyrifos degrading bacterium, Cupriavidus nantongensis sp. X1.</title>
        <authorList>
            <person name="Fang L."/>
        </authorList>
    </citation>
    <scope>NUCLEOTIDE SEQUENCE [LARGE SCALE GENOMIC DNA]</scope>
    <source>
        <strain evidence="2 3">X1</strain>
    </source>
</reference>
<name>A0A142JIR7_9BURK</name>
<dbReference type="Proteomes" id="UP000075238">
    <property type="component" value="Chromosome 1"/>
</dbReference>
<dbReference type="KEGG" id="cnan:A2G96_09630"/>
<sequence>MDCCEQIISVATEVLKVIQQSRKVIALILLLSCVLSLLLQRVQINRVHAMRAFQPSFSSVALIAAVTAIAVSAGAHYKVMDACKVAREATQHLLW</sequence>
<gene>
    <name evidence="2" type="ORF">A2G96_09630</name>
</gene>
<dbReference type="EMBL" id="CP014844">
    <property type="protein sequence ID" value="AMR77979.1"/>
    <property type="molecule type" value="Genomic_DNA"/>
</dbReference>
<dbReference type="STRING" id="1796606.A2G96_09630"/>
<keyword evidence="1" id="KW-0812">Transmembrane</keyword>
<organism evidence="2 3">
    <name type="scientific">Cupriavidus nantongensis</name>
    <dbReference type="NCBI Taxonomy" id="1796606"/>
    <lineage>
        <taxon>Bacteria</taxon>
        <taxon>Pseudomonadati</taxon>
        <taxon>Pseudomonadota</taxon>
        <taxon>Betaproteobacteria</taxon>
        <taxon>Burkholderiales</taxon>
        <taxon>Burkholderiaceae</taxon>
        <taxon>Cupriavidus</taxon>
    </lineage>
</organism>
<keyword evidence="1" id="KW-1133">Transmembrane helix</keyword>
<evidence type="ECO:0000313" key="2">
    <source>
        <dbReference type="EMBL" id="AMR77979.1"/>
    </source>
</evidence>
<protein>
    <submittedName>
        <fullName evidence="2">Uncharacterized protein</fullName>
    </submittedName>
</protein>
<proteinExistence type="predicted"/>
<feature type="transmembrane region" description="Helical" evidence="1">
    <location>
        <begin position="24"/>
        <end position="44"/>
    </location>
</feature>
<evidence type="ECO:0000256" key="1">
    <source>
        <dbReference type="SAM" id="Phobius"/>
    </source>
</evidence>
<keyword evidence="1" id="KW-0472">Membrane</keyword>
<dbReference type="AlphaFoldDB" id="A0A142JIR7"/>
<accession>A0A142JIR7</accession>
<keyword evidence="3" id="KW-1185">Reference proteome</keyword>
<feature type="transmembrane region" description="Helical" evidence="1">
    <location>
        <begin position="56"/>
        <end position="77"/>
    </location>
</feature>
<evidence type="ECO:0000313" key="3">
    <source>
        <dbReference type="Proteomes" id="UP000075238"/>
    </source>
</evidence>